<dbReference type="AlphaFoldDB" id="A0A8X6Y9M0"/>
<feature type="transmembrane region" description="Helical" evidence="1">
    <location>
        <begin position="112"/>
        <end position="136"/>
    </location>
</feature>
<feature type="transmembrane region" description="Helical" evidence="1">
    <location>
        <begin position="221"/>
        <end position="242"/>
    </location>
</feature>
<evidence type="ECO:0000313" key="3">
    <source>
        <dbReference type="Proteomes" id="UP000886998"/>
    </source>
</evidence>
<comment type="caution">
    <text evidence="2">The sequence shown here is derived from an EMBL/GenBank/DDBJ whole genome shotgun (WGS) entry which is preliminary data.</text>
</comment>
<sequence length="250" mass="28579">MCFFNLGLAIVTPNLHYSANNIRLVRSSDRIPDKLKEYFTEIHDVSLALAAIIVHSLGLAFAGYYCFVCYCMKLFFLEFVSKSKDLILLNDYQSVLQIYQELTETLTFANDFLAYPAFITMLCVMFGLFIFSYCFVFLPKDNLLIYVFTFAGVTLYLMALLPMMLSGACCNRAASQARDTVVSLPGWFPQHYRMLKMLIRQKFKKKYVLTLWKTHVIHESLLMSAFGTLITYGFLVGTIGIAQGIEAEKH</sequence>
<keyword evidence="1" id="KW-0812">Transmembrane</keyword>
<keyword evidence="1" id="KW-0472">Membrane</keyword>
<feature type="transmembrane region" description="Helical" evidence="1">
    <location>
        <begin position="143"/>
        <end position="165"/>
    </location>
</feature>
<protein>
    <submittedName>
        <fullName evidence="2">Uncharacterized protein</fullName>
    </submittedName>
</protein>
<evidence type="ECO:0000256" key="1">
    <source>
        <dbReference type="SAM" id="Phobius"/>
    </source>
</evidence>
<feature type="transmembrane region" description="Helical" evidence="1">
    <location>
        <begin position="45"/>
        <end position="76"/>
    </location>
</feature>
<keyword evidence="1" id="KW-1133">Transmembrane helix</keyword>
<name>A0A8X6Y9M0_9ARAC</name>
<proteinExistence type="predicted"/>
<dbReference type="OrthoDB" id="6424812at2759"/>
<dbReference type="EMBL" id="BMAV01016957">
    <property type="protein sequence ID" value="GFY68243.1"/>
    <property type="molecule type" value="Genomic_DNA"/>
</dbReference>
<dbReference type="Proteomes" id="UP000886998">
    <property type="component" value="Unassembled WGS sequence"/>
</dbReference>
<accession>A0A8X6Y9M0</accession>
<organism evidence="2 3">
    <name type="scientific">Trichonephila inaurata madagascariensis</name>
    <dbReference type="NCBI Taxonomy" id="2747483"/>
    <lineage>
        <taxon>Eukaryota</taxon>
        <taxon>Metazoa</taxon>
        <taxon>Ecdysozoa</taxon>
        <taxon>Arthropoda</taxon>
        <taxon>Chelicerata</taxon>
        <taxon>Arachnida</taxon>
        <taxon>Araneae</taxon>
        <taxon>Araneomorphae</taxon>
        <taxon>Entelegynae</taxon>
        <taxon>Araneoidea</taxon>
        <taxon>Nephilidae</taxon>
        <taxon>Trichonephila</taxon>
        <taxon>Trichonephila inaurata</taxon>
    </lineage>
</organism>
<gene>
    <name evidence="2" type="primary">AVEN_109247_1</name>
    <name evidence="2" type="ORF">TNIN_466201</name>
</gene>
<keyword evidence="3" id="KW-1185">Reference proteome</keyword>
<reference evidence="2" key="1">
    <citation type="submission" date="2020-08" db="EMBL/GenBank/DDBJ databases">
        <title>Multicomponent nature underlies the extraordinary mechanical properties of spider dragline silk.</title>
        <authorList>
            <person name="Kono N."/>
            <person name="Nakamura H."/>
            <person name="Mori M."/>
            <person name="Yoshida Y."/>
            <person name="Ohtoshi R."/>
            <person name="Malay A.D."/>
            <person name="Moran D.A.P."/>
            <person name="Tomita M."/>
            <person name="Numata K."/>
            <person name="Arakawa K."/>
        </authorList>
    </citation>
    <scope>NUCLEOTIDE SEQUENCE</scope>
</reference>
<evidence type="ECO:0000313" key="2">
    <source>
        <dbReference type="EMBL" id="GFY68243.1"/>
    </source>
</evidence>